<dbReference type="EMBL" id="WHPN01000293">
    <property type="protein sequence ID" value="KAF4407945.1"/>
    <property type="molecule type" value="Genomic_DNA"/>
</dbReference>
<accession>A0ABQ7FHX5</accession>
<comment type="caution">
    <text evidence="1">The sequence shown here is derived from an EMBL/GenBank/DDBJ whole genome shotgun (WGS) entry which is preliminary data.</text>
</comment>
<dbReference type="Proteomes" id="UP000621266">
    <property type="component" value="Unassembled WGS sequence"/>
</dbReference>
<gene>
    <name evidence="1" type="ORF">GCU69_16360</name>
</gene>
<reference evidence="1 2" key="1">
    <citation type="submission" date="2019-10" db="EMBL/GenBank/DDBJ databases">
        <title>Streptomyces tenebrisbrunneis sp.nov., an endogenous actinomycete isolated from of Lycium ruthenicum.</title>
        <authorList>
            <person name="Ma L."/>
        </authorList>
    </citation>
    <scope>NUCLEOTIDE SEQUENCE [LARGE SCALE GENOMIC DNA]</scope>
    <source>
        <strain evidence="1 2">TRM 66187</strain>
    </source>
</reference>
<protein>
    <submittedName>
        <fullName evidence="1">Uncharacterized protein</fullName>
    </submittedName>
</protein>
<name>A0ABQ7FHX5_9ACTN</name>
<organism evidence="1 2">
    <name type="scientific">Streptomyces lycii</name>
    <dbReference type="NCBI Taxonomy" id="2654337"/>
    <lineage>
        <taxon>Bacteria</taxon>
        <taxon>Bacillati</taxon>
        <taxon>Actinomycetota</taxon>
        <taxon>Actinomycetes</taxon>
        <taxon>Kitasatosporales</taxon>
        <taxon>Streptomycetaceae</taxon>
        <taxon>Streptomyces</taxon>
    </lineage>
</organism>
<proteinExistence type="predicted"/>
<evidence type="ECO:0000313" key="2">
    <source>
        <dbReference type="Proteomes" id="UP000621266"/>
    </source>
</evidence>
<keyword evidence="2" id="KW-1185">Reference proteome</keyword>
<sequence length="126" mass="13530">MPVPVLAAQISGLSEHRPATATEMVHTALQHRPVTDLVRLFAALYQADCQRHIEAALPALVAARTVQECADLLEQLLATPAEDGAVALLRLTAELKLAGVITTNSGRPLVSTTRCRLRPLIFFPAS</sequence>
<dbReference type="RefSeq" id="WP_170315863.1">
    <property type="nucleotide sequence ID" value="NZ_WHPN01000293.1"/>
</dbReference>
<evidence type="ECO:0000313" key="1">
    <source>
        <dbReference type="EMBL" id="KAF4407945.1"/>
    </source>
</evidence>